<protein>
    <submittedName>
        <fullName evidence="6">AraC family transcriptional regulator</fullName>
    </submittedName>
</protein>
<dbReference type="PANTHER" id="PTHR46796:SF13">
    <property type="entry name" value="HTH-TYPE TRANSCRIPTIONAL ACTIVATOR RHAS"/>
    <property type="match status" value="1"/>
</dbReference>
<keyword evidence="7" id="KW-1185">Reference proteome</keyword>
<dbReference type="GO" id="GO:0043565">
    <property type="term" value="F:sequence-specific DNA binding"/>
    <property type="evidence" value="ECO:0007669"/>
    <property type="project" value="InterPro"/>
</dbReference>
<dbReference type="Gene3D" id="1.10.10.60">
    <property type="entry name" value="Homeodomain-like"/>
    <property type="match status" value="2"/>
</dbReference>
<dbReference type="PROSITE" id="PS01124">
    <property type="entry name" value="HTH_ARAC_FAMILY_2"/>
    <property type="match status" value="1"/>
</dbReference>
<evidence type="ECO:0000256" key="4">
    <source>
        <dbReference type="SAM" id="MobiDB-lite"/>
    </source>
</evidence>
<feature type="compositionally biased region" description="Low complexity" evidence="4">
    <location>
        <begin position="349"/>
        <end position="360"/>
    </location>
</feature>
<feature type="domain" description="HTH araC/xylS-type" evidence="5">
    <location>
        <begin position="240"/>
        <end position="338"/>
    </location>
</feature>
<proteinExistence type="predicted"/>
<evidence type="ECO:0000256" key="3">
    <source>
        <dbReference type="ARBA" id="ARBA00023163"/>
    </source>
</evidence>
<reference evidence="6 7" key="1">
    <citation type="submission" date="2020-06" db="EMBL/GenBank/DDBJ databases">
        <title>Nonomuraea sp. SMC257, a novel actinomycete isolated from soil.</title>
        <authorList>
            <person name="Chanama M."/>
        </authorList>
    </citation>
    <scope>NUCLEOTIDE SEQUENCE [LARGE SCALE GENOMIC DNA]</scope>
    <source>
        <strain evidence="6 7">SMC257</strain>
    </source>
</reference>
<dbReference type="PROSITE" id="PS00041">
    <property type="entry name" value="HTH_ARAC_FAMILY_1"/>
    <property type="match status" value="1"/>
</dbReference>
<keyword evidence="2" id="KW-0238">DNA-binding</keyword>
<dbReference type="InterPro" id="IPR018062">
    <property type="entry name" value="HTH_AraC-typ_CS"/>
</dbReference>
<feature type="region of interest" description="Disordered" evidence="4">
    <location>
        <begin position="339"/>
        <end position="378"/>
    </location>
</feature>
<keyword evidence="1" id="KW-0805">Transcription regulation</keyword>
<dbReference type="InterPro" id="IPR009057">
    <property type="entry name" value="Homeodomain-like_sf"/>
</dbReference>
<evidence type="ECO:0000313" key="6">
    <source>
        <dbReference type="EMBL" id="NUW35814.1"/>
    </source>
</evidence>
<dbReference type="InterPro" id="IPR032783">
    <property type="entry name" value="AraC_lig"/>
</dbReference>
<dbReference type="InterPro" id="IPR050204">
    <property type="entry name" value="AraC_XylS_family_regulators"/>
</dbReference>
<comment type="caution">
    <text evidence="6">The sequence shown here is derived from an EMBL/GenBank/DDBJ whole genome shotgun (WGS) entry which is preliminary data.</text>
</comment>
<dbReference type="SUPFAM" id="SSF46689">
    <property type="entry name" value="Homeodomain-like"/>
    <property type="match status" value="2"/>
</dbReference>
<sequence>MDVLTDLLHRARAQNALVRRLIRRPPWGMAYADAPPLTVAATLGGHAWIRVAGGVPTRLAAGDIALVTAPGGYTIADDAATAPEFVIRDGRKYLPTGAPAPAHPMPAPRTYGADMSQADAAEAGAAEAGAAGGDAAGAGRSGAGLPGVTVMLRGAYELRGDVAARLLELLPPLAVVPAGPRTRTALELLSAEAARDEPGQDAVLARLLDLVLVIALRAWCTRPEATPPAWYRALGDPSIGEALRLLHDDPAHRWTVASLAAEVGMSRAAFARRFTALVGRPPLGYLTDWRMTLAADLLRDTRHSVATVARRVGYQDPFAFSVAFRRARGRTPSAWRVPASEASTLAINPPAGAAPAGSREAGSREAGSRDRRPGRPRP</sequence>
<dbReference type="EMBL" id="JABWGN010000012">
    <property type="protein sequence ID" value="NUW35814.1"/>
    <property type="molecule type" value="Genomic_DNA"/>
</dbReference>
<dbReference type="InterPro" id="IPR018060">
    <property type="entry name" value="HTH_AraC"/>
</dbReference>
<dbReference type="Pfam" id="PF12852">
    <property type="entry name" value="Cupin_6"/>
    <property type="match status" value="1"/>
</dbReference>
<name>A0A7Y6IFG3_9ACTN</name>
<accession>A0A7Y6IFG3</accession>
<evidence type="ECO:0000313" key="7">
    <source>
        <dbReference type="Proteomes" id="UP000586042"/>
    </source>
</evidence>
<dbReference type="Proteomes" id="UP000586042">
    <property type="component" value="Unassembled WGS sequence"/>
</dbReference>
<dbReference type="GO" id="GO:0003700">
    <property type="term" value="F:DNA-binding transcription factor activity"/>
    <property type="evidence" value="ECO:0007669"/>
    <property type="project" value="InterPro"/>
</dbReference>
<organism evidence="6 7">
    <name type="scientific">Nonomuraea montanisoli</name>
    <dbReference type="NCBI Taxonomy" id="2741721"/>
    <lineage>
        <taxon>Bacteria</taxon>
        <taxon>Bacillati</taxon>
        <taxon>Actinomycetota</taxon>
        <taxon>Actinomycetes</taxon>
        <taxon>Streptosporangiales</taxon>
        <taxon>Streptosporangiaceae</taxon>
        <taxon>Nonomuraea</taxon>
    </lineage>
</organism>
<dbReference type="Pfam" id="PF12833">
    <property type="entry name" value="HTH_18"/>
    <property type="match status" value="1"/>
</dbReference>
<dbReference type="AlphaFoldDB" id="A0A7Y6IFG3"/>
<evidence type="ECO:0000256" key="2">
    <source>
        <dbReference type="ARBA" id="ARBA00023125"/>
    </source>
</evidence>
<dbReference type="RefSeq" id="WP_175593240.1">
    <property type="nucleotide sequence ID" value="NZ_JABWGN010000012.1"/>
</dbReference>
<dbReference type="SMART" id="SM00342">
    <property type="entry name" value="HTH_ARAC"/>
    <property type="match status" value="1"/>
</dbReference>
<evidence type="ECO:0000256" key="1">
    <source>
        <dbReference type="ARBA" id="ARBA00023015"/>
    </source>
</evidence>
<keyword evidence="3" id="KW-0804">Transcription</keyword>
<gene>
    <name evidence="6" type="ORF">HTZ77_30990</name>
</gene>
<feature type="compositionally biased region" description="Basic and acidic residues" evidence="4">
    <location>
        <begin position="361"/>
        <end position="378"/>
    </location>
</feature>
<dbReference type="PANTHER" id="PTHR46796">
    <property type="entry name" value="HTH-TYPE TRANSCRIPTIONAL ACTIVATOR RHAS-RELATED"/>
    <property type="match status" value="1"/>
</dbReference>
<evidence type="ECO:0000259" key="5">
    <source>
        <dbReference type="PROSITE" id="PS01124"/>
    </source>
</evidence>